<sequence length="616" mass="70297">MDIIASLSLAGIDPFLSEDDASIVRQMLDQDEKLMASIDEEIARVKATLQNLTKKRNAALQRVTLYSGPSEADVETIRASISEGQIRLQSLKEDIREARLHLDSLLDQEQHSILDERSSSNDTNSSITSSDHLHTLHDSIGQHRNLIKDLETEQDDILDRIAHYNAILSPIRLLPAEIISEIFFHCLPDQLFIRPSPCEAPLLLTQVCRNWRETAFSTPRLWSSIAVTVHKTRSHPHPSLIENWIMRSKAQPLAFELDVRLRLEDTAENKSLITGAIIMAKFRRVYNRWKCVRLTHADWRIDEMGLREICVDSGPPPLLETLHMSRDYWLGDVQKPLRMLLAAPRLSSVHWRGIIAEFRSPAEIIPIEKLSEVKIDNHLTKEQFHSLLSMGSNLVRCDLTVYFARNEELFLRCALPRLRQLVIATNRGGNLFDSINTPALHDLTIRRMDGPPSVFQRDGERFWSQESFLTFMGRSGCSLNSLDLGETDITPTELLEILQLLSDSLQSLAISNEHSNRYCLNDEVIDSLCVSTASTSTSQDLCPRLNYVKLWGCMNTTDGAIADFVESRWLTVCGEGKLLNMALIKFLNDARHSVDIERFKYLNEKRRGITWIRNRE</sequence>
<reference evidence="2" key="1">
    <citation type="journal article" date="2021" name="Genome Biol. Evol.">
        <title>The assembled and annotated genome of the fairy-ring fungus Marasmius oreades.</title>
        <authorList>
            <person name="Hiltunen M."/>
            <person name="Ament-Velasquez S.L."/>
            <person name="Johannesson H."/>
        </authorList>
    </citation>
    <scope>NUCLEOTIDE SEQUENCE</scope>
    <source>
        <strain evidence="2">03SP1</strain>
    </source>
</reference>
<dbReference type="SUPFAM" id="SSF52047">
    <property type="entry name" value="RNI-like"/>
    <property type="match status" value="1"/>
</dbReference>
<protein>
    <recommendedName>
        <fullName evidence="4">F-box domain-containing protein</fullName>
    </recommendedName>
</protein>
<organism evidence="2 3">
    <name type="scientific">Marasmius oreades</name>
    <name type="common">fairy-ring Marasmius</name>
    <dbReference type="NCBI Taxonomy" id="181124"/>
    <lineage>
        <taxon>Eukaryota</taxon>
        <taxon>Fungi</taxon>
        <taxon>Dikarya</taxon>
        <taxon>Basidiomycota</taxon>
        <taxon>Agaricomycotina</taxon>
        <taxon>Agaricomycetes</taxon>
        <taxon>Agaricomycetidae</taxon>
        <taxon>Agaricales</taxon>
        <taxon>Marasmiineae</taxon>
        <taxon>Marasmiaceae</taxon>
        <taxon>Marasmius</taxon>
    </lineage>
</organism>
<dbReference type="OrthoDB" id="3365698at2759"/>
<dbReference type="GeneID" id="66080126"/>
<dbReference type="AlphaFoldDB" id="A0A9P7RUC1"/>
<evidence type="ECO:0000313" key="2">
    <source>
        <dbReference type="EMBL" id="KAG7089361.1"/>
    </source>
</evidence>
<accession>A0A9P7RUC1</accession>
<feature type="coiled-coil region" evidence="1">
    <location>
        <begin position="35"/>
        <end position="62"/>
    </location>
</feature>
<proteinExistence type="predicted"/>
<dbReference type="Proteomes" id="UP001049176">
    <property type="component" value="Chromosome 7"/>
</dbReference>
<evidence type="ECO:0000256" key="1">
    <source>
        <dbReference type="SAM" id="Coils"/>
    </source>
</evidence>
<gene>
    <name evidence="2" type="ORF">E1B28_011051</name>
</gene>
<evidence type="ECO:0008006" key="4">
    <source>
        <dbReference type="Google" id="ProtNLM"/>
    </source>
</evidence>
<keyword evidence="1" id="KW-0175">Coiled coil</keyword>
<evidence type="ECO:0000313" key="3">
    <source>
        <dbReference type="Proteomes" id="UP001049176"/>
    </source>
</evidence>
<keyword evidence="3" id="KW-1185">Reference proteome</keyword>
<dbReference type="Gene3D" id="1.20.1280.50">
    <property type="match status" value="1"/>
</dbReference>
<dbReference type="KEGG" id="more:E1B28_011051"/>
<comment type="caution">
    <text evidence="2">The sequence shown here is derived from an EMBL/GenBank/DDBJ whole genome shotgun (WGS) entry which is preliminary data.</text>
</comment>
<dbReference type="EMBL" id="CM032187">
    <property type="protein sequence ID" value="KAG7089361.1"/>
    <property type="molecule type" value="Genomic_DNA"/>
</dbReference>
<name>A0A9P7RUC1_9AGAR</name>
<dbReference type="RefSeq" id="XP_043005831.1">
    <property type="nucleotide sequence ID" value="XM_043156047.1"/>
</dbReference>